<dbReference type="AlphaFoldDB" id="A0A392TVB5"/>
<dbReference type="Proteomes" id="UP000265520">
    <property type="component" value="Unassembled WGS sequence"/>
</dbReference>
<comment type="caution">
    <text evidence="1">The sequence shown here is derived from an EMBL/GenBank/DDBJ whole genome shotgun (WGS) entry which is preliminary data.</text>
</comment>
<reference evidence="1 2" key="1">
    <citation type="journal article" date="2018" name="Front. Plant Sci.">
        <title>Red Clover (Trifolium pratense) and Zigzag Clover (T. medium) - A Picture of Genomic Similarities and Differences.</title>
        <authorList>
            <person name="Dluhosova J."/>
            <person name="Istvanek J."/>
            <person name="Nedelnik J."/>
            <person name="Repkova J."/>
        </authorList>
    </citation>
    <scope>NUCLEOTIDE SEQUENCE [LARGE SCALE GENOMIC DNA]</scope>
    <source>
        <strain evidence="2">cv. 10/8</strain>
        <tissue evidence="1">Leaf</tissue>
    </source>
</reference>
<keyword evidence="2" id="KW-1185">Reference proteome</keyword>
<accession>A0A392TVB5</accession>
<organism evidence="1 2">
    <name type="scientific">Trifolium medium</name>
    <dbReference type="NCBI Taxonomy" id="97028"/>
    <lineage>
        <taxon>Eukaryota</taxon>
        <taxon>Viridiplantae</taxon>
        <taxon>Streptophyta</taxon>
        <taxon>Embryophyta</taxon>
        <taxon>Tracheophyta</taxon>
        <taxon>Spermatophyta</taxon>
        <taxon>Magnoliopsida</taxon>
        <taxon>eudicotyledons</taxon>
        <taxon>Gunneridae</taxon>
        <taxon>Pentapetalae</taxon>
        <taxon>rosids</taxon>
        <taxon>fabids</taxon>
        <taxon>Fabales</taxon>
        <taxon>Fabaceae</taxon>
        <taxon>Papilionoideae</taxon>
        <taxon>50 kb inversion clade</taxon>
        <taxon>NPAAA clade</taxon>
        <taxon>Hologalegina</taxon>
        <taxon>IRL clade</taxon>
        <taxon>Trifolieae</taxon>
        <taxon>Trifolium</taxon>
    </lineage>
</organism>
<sequence>SRRRKRLRDNIHRLWCRNLDTKVKVCGNQSFVKRIHSRNENGGNVWDCGKNLAANSYCRDIGGWYISNYIFVNPGCGC</sequence>
<feature type="non-terminal residue" evidence="1">
    <location>
        <position position="1"/>
    </location>
</feature>
<name>A0A392TVB5_9FABA</name>
<evidence type="ECO:0000313" key="2">
    <source>
        <dbReference type="Proteomes" id="UP000265520"/>
    </source>
</evidence>
<dbReference type="EMBL" id="LXQA010669531">
    <property type="protein sequence ID" value="MCI65103.1"/>
    <property type="molecule type" value="Genomic_DNA"/>
</dbReference>
<evidence type="ECO:0000313" key="1">
    <source>
        <dbReference type="EMBL" id="MCI65103.1"/>
    </source>
</evidence>
<protein>
    <submittedName>
        <fullName evidence="1">Uncharacterized protein</fullName>
    </submittedName>
</protein>
<proteinExistence type="predicted"/>